<evidence type="ECO:0000256" key="1">
    <source>
        <dbReference type="SAM" id="Phobius"/>
    </source>
</evidence>
<proteinExistence type="predicted"/>
<organism evidence="2 3">
    <name type="scientific">Aspergillus fumigatus</name>
    <name type="common">Neosartorya fumigata</name>
    <dbReference type="NCBI Taxonomy" id="746128"/>
    <lineage>
        <taxon>Eukaryota</taxon>
        <taxon>Fungi</taxon>
        <taxon>Dikarya</taxon>
        <taxon>Ascomycota</taxon>
        <taxon>Pezizomycotina</taxon>
        <taxon>Eurotiomycetes</taxon>
        <taxon>Eurotiomycetidae</taxon>
        <taxon>Eurotiales</taxon>
        <taxon>Aspergillaceae</taxon>
        <taxon>Aspergillus</taxon>
        <taxon>Aspergillus subgen. Fumigati</taxon>
    </lineage>
</organism>
<protein>
    <submittedName>
        <fullName evidence="2">Uncharacterized protein</fullName>
    </submittedName>
</protein>
<sequence>MVSNNLQSSLTVCATIVTVPIGLVTLALTQRGSNLLIPTSRKARTALRPSKGSCKWRLWVDLKDGPLYLHVDGERLPDVAYERPVVLGKILITSLSKWNEDSHAVGKLECLPLPKESLHVDLRVNLPFVFRAILLRGRGKQTTELSSRTFSINIVVLEVQIIKPDIVALHLGGTIQRTFTKDYVQRLLGGHPDCL</sequence>
<accession>A0A9P8NEM6</accession>
<gene>
    <name evidence="2" type="ORF">KXV57_007910</name>
</gene>
<dbReference type="EMBL" id="JAIBSC010000067">
    <property type="protein sequence ID" value="KAH1901431.1"/>
    <property type="molecule type" value="Genomic_DNA"/>
</dbReference>
<comment type="caution">
    <text evidence="2">The sequence shown here is derived from an EMBL/GenBank/DDBJ whole genome shotgun (WGS) entry which is preliminary data.</text>
</comment>
<keyword evidence="1" id="KW-0472">Membrane</keyword>
<evidence type="ECO:0000313" key="3">
    <source>
        <dbReference type="Proteomes" id="UP000813423"/>
    </source>
</evidence>
<evidence type="ECO:0000313" key="2">
    <source>
        <dbReference type="EMBL" id="KAH1901431.1"/>
    </source>
</evidence>
<keyword evidence="1" id="KW-1133">Transmembrane helix</keyword>
<dbReference type="AlphaFoldDB" id="A0A9P8NEM6"/>
<feature type="transmembrane region" description="Helical" evidence="1">
    <location>
        <begin position="6"/>
        <end position="28"/>
    </location>
</feature>
<keyword evidence="1" id="KW-0812">Transmembrane</keyword>
<name>A0A9P8NEM6_ASPFM</name>
<dbReference type="Proteomes" id="UP000813423">
    <property type="component" value="Unassembled WGS sequence"/>
</dbReference>
<reference evidence="2" key="1">
    <citation type="submission" date="2021-08" db="EMBL/GenBank/DDBJ databases">
        <title>Global Aspergillus fumigatus from environmental and clinical sources.</title>
        <authorList>
            <person name="Barber A."/>
            <person name="Sae-Ong T."/>
        </authorList>
    </citation>
    <scope>NUCLEOTIDE SEQUENCE</scope>
    <source>
        <strain evidence="2">NRZ-2016-071</strain>
    </source>
</reference>